<feature type="compositionally biased region" description="Polar residues" evidence="2">
    <location>
        <begin position="576"/>
        <end position="585"/>
    </location>
</feature>
<name>U4LUW1_PYROM</name>
<organism evidence="4 5">
    <name type="scientific">Pyronema omphalodes (strain CBS 100304)</name>
    <name type="common">Pyronema confluens</name>
    <dbReference type="NCBI Taxonomy" id="1076935"/>
    <lineage>
        <taxon>Eukaryota</taxon>
        <taxon>Fungi</taxon>
        <taxon>Dikarya</taxon>
        <taxon>Ascomycota</taxon>
        <taxon>Pezizomycotina</taxon>
        <taxon>Pezizomycetes</taxon>
        <taxon>Pezizales</taxon>
        <taxon>Pyronemataceae</taxon>
        <taxon>Pyronema</taxon>
    </lineage>
</organism>
<dbReference type="OrthoDB" id="10258062at2759"/>
<comment type="similarity">
    <text evidence="1">Belongs to the TEL2 family.</text>
</comment>
<protein>
    <submittedName>
        <fullName evidence="4">Similar to DNA replication checkpoint protein tel2 acc. no. Q9P3W5</fullName>
    </submittedName>
</protein>
<accession>U4LUW1</accession>
<evidence type="ECO:0000259" key="3">
    <source>
        <dbReference type="Pfam" id="PF10193"/>
    </source>
</evidence>
<dbReference type="EMBL" id="HF935702">
    <property type="protein sequence ID" value="CCX31991.1"/>
    <property type="molecule type" value="Genomic_DNA"/>
</dbReference>
<dbReference type="GO" id="GO:0042162">
    <property type="term" value="F:telomeric DNA binding"/>
    <property type="evidence" value="ECO:0007669"/>
    <property type="project" value="TreeGrafter"/>
</dbReference>
<feature type="domain" description="Telomere length regulation protein conserved" evidence="3">
    <location>
        <begin position="625"/>
        <end position="734"/>
    </location>
</feature>
<feature type="region of interest" description="Disordered" evidence="2">
    <location>
        <begin position="566"/>
        <end position="620"/>
    </location>
</feature>
<dbReference type="STRING" id="1076935.U4LUW1"/>
<feature type="compositionally biased region" description="Polar residues" evidence="2">
    <location>
        <begin position="48"/>
        <end position="63"/>
    </location>
</feature>
<dbReference type="GO" id="GO:0005829">
    <property type="term" value="C:cytosol"/>
    <property type="evidence" value="ECO:0007669"/>
    <property type="project" value="TreeGrafter"/>
</dbReference>
<evidence type="ECO:0000313" key="5">
    <source>
        <dbReference type="Proteomes" id="UP000018144"/>
    </source>
</evidence>
<reference evidence="4 5" key="1">
    <citation type="journal article" date="2013" name="PLoS Genet.">
        <title>The genome and development-dependent transcriptomes of Pyronema confluens: a window into fungal evolution.</title>
        <authorList>
            <person name="Traeger S."/>
            <person name="Altegoer F."/>
            <person name="Freitag M."/>
            <person name="Gabaldon T."/>
            <person name="Kempken F."/>
            <person name="Kumar A."/>
            <person name="Marcet-Houben M."/>
            <person name="Poggeler S."/>
            <person name="Stajich J.E."/>
            <person name="Nowrousian M."/>
        </authorList>
    </citation>
    <scope>NUCLEOTIDE SEQUENCE [LARGE SCALE GENOMIC DNA]</scope>
    <source>
        <strain evidence="5">CBS 100304</strain>
        <tissue evidence="4">Vegetative mycelium</tissue>
    </source>
</reference>
<evidence type="ECO:0000256" key="1">
    <source>
        <dbReference type="ARBA" id="ARBA00006133"/>
    </source>
</evidence>
<feature type="region of interest" description="Disordered" evidence="2">
    <location>
        <begin position="36"/>
        <end position="63"/>
    </location>
</feature>
<gene>
    <name evidence="4" type="ORF">PCON_12068</name>
</gene>
<dbReference type="Pfam" id="PF10193">
    <property type="entry name" value="Telomere_reg-2"/>
    <property type="match status" value="1"/>
</dbReference>
<dbReference type="eggNOG" id="KOG4346">
    <property type="taxonomic scope" value="Eukaryota"/>
</dbReference>
<dbReference type="InterPro" id="IPR019337">
    <property type="entry name" value="Telomere_length_regulation_dom"/>
</dbReference>
<dbReference type="PANTHER" id="PTHR15830:SF10">
    <property type="entry name" value="TELOMERE LENGTH REGULATION PROTEIN TEL2 HOMOLOG"/>
    <property type="match status" value="1"/>
</dbReference>
<dbReference type="GO" id="GO:0051879">
    <property type="term" value="F:Hsp90 protein binding"/>
    <property type="evidence" value="ECO:0007669"/>
    <property type="project" value="TreeGrafter"/>
</dbReference>
<dbReference type="InterPro" id="IPR038528">
    <property type="entry name" value="TEL2_C_sf"/>
</dbReference>
<feature type="compositionally biased region" description="Acidic residues" evidence="2">
    <location>
        <begin position="587"/>
        <end position="597"/>
    </location>
</feature>
<dbReference type="OMA" id="AGIMVKL"/>
<feature type="compositionally biased region" description="Basic and acidic residues" evidence="2">
    <location>
        <begin position="11"/>
        <end position="21"/>
    </location>
</feature>
<sequence>MDGLLLPQRNLKVDRQNKSNDDPLLTAVTTRSITKPTSSAGIIGSGEPSAQQPPVISESVSPTSPNTFSKAAISELPQQSVITECSGPSEILNALRTNPPIETVLLCLSQLRTTLQTPSSTNSQLTKVLLETTLSDFWTVLDKKQKSLLAKCLASPTGLGGITARIKTLIPAAKPETTEAAVEREKLIDVLSLLQLVLGRRNFLHDIWGLVEKEQEARRRILWKEFCALVGGGRLLGVTAEAGAVIGRAQTEERGLWCGDGKHFASWLGRGLGEAVMGIEKVEGQEQGEEWKAYAGLLAAGLRLGYSEPLIDALNQRLLTPADESTRLLKIGSLLHAHDKRTYLNSFLRVLSTSHLSTTYDEADENWHNDDAPIVAAAAALLGKLISDDDDFKEVLQEWITSSSGGGVGESLALRRAVMTVVKEDELLFRQVTEKLLSQFADKMWIARTMIVRQEVAVQFLLLSAGIAHRQSPSFLSNLTRSSVYLNGISNRLAASSHRARWLGMLVGECFSSLVDTGKMRMDFGTEDMDTPEAKWWKSITTVEDKIGSISDLFTSSAPKKLKAKKPTATAAVPESTGSAIQVISQPEEEDSDDDEFTPYAAPDSDPSDGEEDAETINRNKPTAPIYLRDLLRFLRTHDSYDHQHLALQHAAALIRRTPLKTLTPHLAELASALAGLDDRFSMPSFSSLRVGALQALVVTSPIPAGRWCAHAFYTADFGLSQRAALLSAIGLAARELAGRDLPPPMPEKKKLPEKVAAAWAISSLAVSIQQSTLRPIAAAAADKATGPAALKVGASRTFSSRMEAEKRAPKPVHRAIIDVAAAGLFFPLTGGFVVASRDGGRNAFAETTLLGLLLETLAVVLEAAGEAVKERQDMVRELMGMVMALRSRVDVRRQALLAVLMAVRIAGEGVVEWEGLGEVIKWAEEGLEGEEEERVLAAGVLVGVQEQAEGWRERMGLGGVEW</sequence>
<dbReference type="GO" id="GO:0051083">
    <property type="term" value="P:'de novo' cotranslational protein folding"/>
    <property type="evidence" value="ECO:0007669"/>
    <property type="project" value="TreeGrafter"/>
</dbReference>
<feature type="compositionally biased region" description="Acidic residues" evidence="2">
    <location>
        <begin position="606"/>
        <end position="615"/>
    </location>
</feature>
<dbReference type="Proteomes" id="UP000018144">
    <property type="component" value="Unassembled WGS sequence"/>
</dbReference>
<keyword evidence="5" id="KW-1185">Reference proteome</keyword>
<dbReference type="Gene3D" id="1.25.40.720">
    <property type="entry name" value="Telomere length regulation protein 2, C-terminal domain"/>
    <property type="match status" value="2"/>
</dbReference>
<dbReference type="AlphaFoldDB" id="U4LUW1"/>
<dbReference type="InterPro" id="IPR051970">
    <property type="entry name" value="TEL2_Regulation"/>
</dbReference>
<proteinExistence type="inferred from homology"/>
<evidence type="ECO:0000313" key="4">
    <source>
        <dbReference type="EMBL" id="CCX31991.1"/>
    </source>
</evidence>
<evidence type="ECO:0000256" key="2">
    <source>
        <dbReference type="SAM" id="MobiDB-lite"/>
    </source>
</evidence>
<feature type="region of interest" description="Disordered" evidence="2">
    <location>
        <begin position="1"/>
        <end position="23"/>
    </location>
</feature>
<dbReference type="PANTHER" id="PTHR15830">
    <property type="entry name" value="TELOMERE LENGTH REGULATION PROTEIN TEL2 FAMILY MEMBER"/>
    <property type="match status" value="1"/>
</dbReference>